<dbReference type="EMBL" id="HBGF01032085">
    <property type="protein sequence ID" value="CAD9129069.1"/>
    <property type="molecule type" value="Transcribed_RNA"/>
</dbReference>
<evidence type="ECO:0000256" key="2">
    <source>
        <dbReference type="SAM" id="SignalP"/>
    </source>
</evidence>
<feature type="transmembrane region" description="Helical" evidence="1">
    <location>
        <begin position="219"/>
        <end position="240"/>
    </location>
</feature>
<keyword evidence="1" id="KW-1133">Transmembrane helix</keyword>
<name>A0A7S1MEJ2_NEODS</name>
<feature type="signal peptide" evidence="2">
    <location>
        <begin position="1"/>
        <end position="23"/>
    </location>
</feature>
<sequence length="474" mass="51258">MRTAAAMWLCAAVLLAVAGVASAQALASPIRAGCQMGKPPFSDAHGHVITATKCEGLFADVFYLAMQRLGQNFTMTMIDDDDVGQYVTVNNATNTTQYDIIVAFHTVTPDRLNTFDFSISMYQTQYRAGLLPEFHKSAAGLASSVIRDSVWYLLAVVSTLALVLGLVLLVAESFHPESELMQMSRWRRGLTCAEAGFETMMSGSTSLALASQISRSVRALFAIMAMFVIAIFGAVITSQLTADSASQKQATVSDLQGQRIAHALPSLHTWLQQSAGATVTEVGDIETFGDGFYRGQQTGFKGYVAESDVVAFLHNLHGGAEGGYTVTEEFTPHGSVDLKAFPWSRNLPRSWRDAFNIELERIREDGELATLASRQVSKFELPVADDITVGNNAFVAFRAVAIGLYAAFVLFGIGLFVVDKLTRRPADEEEGTAPTKVHDVVGASGFVWRGKVYNGAPPELLQVLDTIAADGTRR</sequence>
<feature type="chain" id="PRO_5031203186" description="Ionotropic glutamate receptor C-terminal domain-containing protein" evidence="2">
    <location>
        <begin position="24"/>
        <end position="474"/>
    </location>
</feature>
<evidence type="ECO:0000313" key="3">
    <source>
        <dbReference type="EMBL" id="CAD9129069.1"/>
    </source>
</evidence>
<reference evidence="3" key="1">
    <citation type="submission" date="2021-01" db="EMBL/GenBank/DDBJ databases">
        <authorList>
            <person name="Corre E."/>
            <person name="Pelletier E."/>
            <person name="Niang G."/>
            <person name="Scheremetjew M."/>
            <person name="Finn R."/>
            <person name="Kale V."/>
            <person name="Holt S."/>
            <person name="Cochrane G."/>
            <person name="Meng A."/>
            <person name="Brown T."/>
            <person name="Cohen L."/>
        </authorList>
    </citation>
    <scope>NUCLEOTIDE SEQUENCE</scope>
    <source>
        <strain evidence="3">CCAP 1951/1</strain>
    </source>
</reference>
<keyword evidence="1" id="KW-0472">Membrane</keyword>
<dbReference type="SUPFAM" id="SSF53850">
    <property type="entry name" value="Periplasmic binding protein-like II"/>
    <property type="match status" value="1"/>
</dbReference>
<keyword evidence="2" id="KW-0732">Signal</keyword>
<accession>A0A7S1MEJ2</accession>
<feature type="transmembrane region" description="Helical" evidence="1">
    <location>
        <begin position="395"/>
        <end position="418"/>
    </location>
</feature>
<evidence type="ECO:0008006" key="4">
    <source>
        <dbReference type="Google" id="ProtNLM"/>
    </source>
</evidence>
<dbReference type="Gene3D" id="3.40.190.10">
    <property type="entry name" value="Periplasmic binding protein-like II"/>
    <property type="match status" value="1"/>
</dbReference>
<proteinExistence type="predicted"/>
<dbReference type="AlphaFoldDB" id="A0A7S1MEJ2"/>
<gene>
    <name evidence="3" type="ORF">NDES1114_LOCUS21440</name>
</gene>
<organism evidence="3">
    <name type="scientific">Neobodo designis</name>
    <name type="common">Flagellated protozoan</name>
    <name type="synonym">Bodo designis</name>
    <dbReference type="NCBI Taxonomy" id="312471"/>
    <lineage>
        <taxon>Eukaryota</taxon>
        <taxon>Discoba</taxon>
        <taxon>Euglenozoa</taxon>
        <taxon>Kinetoplastea</taxon>
        <taxon>Metakinetoplastina</taxon>
        <taxon>Neobodonida</taxon>
        <taxon>Neobodo</taxon>
    </lineage>
</organism>
<keyword evidence="1" id="KW-0812">Transmembrane</keyword>
<protein>
    <recommendedName>
        <fullName evidence="4">Ionotropic glutamate receptor C-terminal domain-containing protein</fullName>
    </recommendedName>
</protein>
<evidence type="ECO:0000256" key="1">
    <source>
        <dbReference type="SAM" id="Phobius"/>
    </source>
</evidence>
<feature type="transmembrane region" description="Helical" evidence="1">
    <location>
        <begin position="150"/>
        <end position="171"/>
    </location>
</feature>